<dbReference type="Pfam" id="PF00300">
    <property type="entry name" value="His_Phos_1"/>
    <property type="match status" value="1"/>
</dbReference>
<sequence>MTSPRLVPPSSLSAVRAIRHGRSTANLAFAEAERTGATDLPVSGVDRDVPLSRSGIDQARALGRWWSHLPPGHQPDLVVCSPYERAMRTWQEMARTAADVVDVETVVDERLRDREMGVYELYTPAALRARSPEEADRRERVGEWHYRPPGGEAMTDVAVRVGQFLTDLDRAAQGRSVLIVAHDAIVIALRHVLGGIGAVAPGRLPPVPNASVSTWENRGGRLALTSWGDTRHLTRPTTPTKETPHR</sequence>
<dbReference type="InterPro" id="IPR029033">
    <property type="entry name" value="His_PPase_superfam"/>
</dbReference>
<evidence type="ECO:0000256" key="4">
    <source>
        <dbReference type="ARBA" id="ARBA00023235"/>
    </source>
</evidence>
<evidence type="ECO:0000313" key="5">
    <source>
        <dbReference type="EMBL" id="ARF64483.1"/>
    </source>
</evidence>
<dbReference type="OrthoDB" id="5449373at2"/>
<dbReference type="CDD" id="cd07067">
    <property type="entry name" value="HP_PGM_like"/>
    <property type="match status" value="1"/>
</dbReference>
<dbReference type="KEGG" id="svu:B1H20_26155"/>
<dbReference type="InterPro" id="IPR013078">
    <property type="entry name" value="His_Pase_superF_clade-1"/>
</dbReference>
<dbReference type="SMART" id="SM00855">
    <property type="entry name" value="PGAM"/>
    <property type="match status" value="1"/>
</dbReference>
<reference evidence="5 6" key="1">
    <citation type="submission" date="2017-03" db="EMBL/GenBank/DDBJ databases">
        <title>Complete Genome Sequence of a natural compounds producer, Streptomyces violaceus S21.</title>
        <authorList>
            <person name="Zhong C."/>
            <person name="Zhao Z."/>
            <person name="Fu J."/>
            <person name="Zong G."/>
            <person name="Qin R."/>
            <person name="Cao G."/>
        </authorList>
    </citation>
    <scope>NUCLEOTIDE SEQUENCE [LARGE SCALE GENOMIC DNA]</scope>
    <source>
        <strain evidence="5 6">S21</strain>
    </source>
</reference>
<dbReference type="AlphaFoldDB" id="A0A1V0UGV0"/>
<evidence type="ECO:0000256" key="3">
    <source>
        <dbReference type="ARBA" id="ARBA00023152"/>
    </source>
</evidence>
<protein>
    <recommendedName>
        <fullName evidence="2">phosphoglycerate mutase (2,3-diphosphoglycerate-dependent)</fullName>
        <ecNumber evidence="2">5.4.2.11</ecNumber>
    </recommendedName>
</protein>
<dbReference type="EC" id="5.4.2.11" evidence="2"/>
<comment type="similarity">
    <text evidence="1">Belongs to the phosphoglycerate mutase family. BPG-dependent PGAM subfamily.</text>
</comment>
<proteinExistence type="inferred from homology"/>
<dbReference type="GO" id="GO:0004619">
    <property type="term" value="F:phosphoglycerate mutase activity"/>
    <property type="evidence" value="ECO:0007669"/>
    <property type="project" value="UniProtKB-EC"/>
</dbReference>
<keyword evidence="3" id="KW-0324">Glycolysis</keyword>
<dbReference type="EMBL" id="CP020570">
    <property type="protein sequence ID" value="ARF64483.1"/>
    <property type="molecule type" value="Genomic_DNA"/>
</dbReference>
<dbReference type="Proteomes" id="UP000192445">
    <property type="component" value="Chromosome"/>
</dbReference>
<dbReference type="Gene3D" id="3.40.50.1240">
    <property type="entry name" value="Phosphoglycerate mutase-like"/>
    <property type="match status" value="1"/>
</dbReference>
<dbReference type="STRING" id="1935.B1H20_26155"/>
<accession>A0A1V0UGV0</accession>
<dbReference type="SUPFAM" id="SSF53254">
    <property type="entry name" value="Phosphoglycerate mutase-like"/>
    <property type="match status" value="1"/>
</dbReference>
<dbReference type="PANTHER" id="PTHR11931">
    <property type="entry name" value="PHOSPHOGLYCERATE MUTASE"/>
    <property type="match status" value="1"/>
</dbReference>
<keyword evidence="4" id="KW-0413">Isomerase</keyword>
<dbReference type="RefSeq" id="WP_050491066.1">
    <property type="nucleotide sequence ID" value="NZ_CP020570.1"/>
</dbReference>
<gene>
    <name evidence="5" type="ORF">B1H20_26155</name>
</gene>
<dbReference type="InterPro" id="IPR005952">
    <property type="entry name" value="Phosphogly_mut1"/>
</dbReference>
<evidence type="ECO:0000256" key="2">
    <source>
        <dbReference type="ARBA" id="ARBA00012028"/>
    </source>
</evidence>
<name>A0A1V0UGV0_STRVN</name>
<organism evidence="5 6">
    <name type="scientific">Streptomyces violaceoruber</name>
    <dbReference type="NCBI Taxonomy" id="1935"/>
    <lineage>
        <taxon>Bacteria</taxon>
        <taxon>Bacillati</taxon>
        <taxon>Actinomycetota</taxon>
        <taxon>Actinomycetes</taxon>
        <taxon>Kitasatosporales</taxon>
        <taxon>Streptomycetaceae</taxon>
        <taxon>Streptomyces</taxon>
        <taxon>Streptomyces violaceoruber group</taxon>
    </lineage>
</organism>
<evidence type="ECO:0000256" key="1">
    <source>
        <dbReference type="ARBA" id="ARBA00006717"/>
    </source>
</evidence>
<evidence type="ECO:0000313" key="6">
    <source>
        <dbReference type="Proteomes" id="UP000192445"/>
    </source>
</evidence>
<dbReference type="GO" id="GO:0006096">
    <property type="term" value="P:glycolytic process"/>
    <property type="evidence" value="ECO:0007669"/>
    <property type="project" value="UniProtKB-KW"/>
</dbReference>